<comment type="caution">
    <text evidence="2">The sequence shown here is derived from an EMBL/GenBank/DDBJ whole genome shotgun (WGS) entry which is preliminary data.</text>
</comment>
<evidence type="ECO:0000313" key="2">
    <source>
        <dbReference type="EMBL" id="CAF1225526.1"/>
    </source>
</evidence>
<accession>A0A814Y850</accession>
<feature type="compositionally biased region" description="Basic and acidic residues" evidence="1">
    <location>
        <begin position="177"/>
        <end position="193"/>
    </location>
</feature>
<protein>
    <submittedName>
        <fullName evidence="2">Uncharacterized protein</fullName>
    </submittedName>
</protein>
<feature type="compositionally biased region" description="Basic residues" evidence="1">
    <location>
        <begin position="452"/>
        <end position="472"/>
    </location>
</feature>
<dbReference type="OrthoDB" id="6497308at2759"/>
<feature type="region of interest" description="Disordered" evidence="1">
    <location>
        <begin position="452"/>
        <end position="476"/>
    </location>
</feature>
<gene>
    <name evidence="3" type="ORF">OKA104_LOCUS26290</name>
    <name evidence="2" type="ORF">VCS650_LOCUS26959</name>
</gene>
<dbReference type="EMBL" id="CAJNON010000371">
    <property type="protein sequence ID" value="CAF1225526.1"/>
    <property type="molecule type" value="Genomic_DNA"/>
</dbReference>
<organism evidence="2 4">
    <name type="scientific">Adineta steineri</name>
    <dbReference type="NCBI Taxonomy" id="433720"/>
    <lineage>
        <taxon>Eukaryota</taxon>
        <taxon>Metazoa</taxon>
        <taxon>Spiralia</taxon>
        <taxon>Gnathifera</taxon>
        <taxon>Rotifera</taxon>
        <taxon>Eurotatoria</taxon>
        <taxon>Bdelloidea</taxon>
        <taxon>Adinetida</taxon>
        <taxon>Adinetidae</taxon>
        <taxon>Adineta</taxon>
    </lineage>
</organism>
<evidence type="ECO:0000313" key="4">
    <source>
        <dbReference type="Proteomes" id="UP000663891"/>
    </source>
</evidence>
<dbReference type="EMBL" id="CAJOAY010002288">
    <property type="protein sequence ID" value="CAF3939345.1"/>
    <property type="molecule type" value="Genomic_DNA"/>
</dbReference>
<feature type="compositionally biased region" description="Basic and acidic residues" evidence="1">
    <location>
        <begin position="412"/>
        <end position="424"/>
    </location>
</feature>
<feature type="region of interest" description="Disordered" evidence="1">
    <location>
        <begin position="401"/>
        <end position="424"/>
    </location>
</feature>
<dbReference type="Proteomes" id="UP000663881">
    <property type="component" value="Unassembled WGS sequence"/>
</dbReference>
<dbReference type="AlphaFoldDB" id="A0A814Y850"/>
<feature type="region of interest" description="Disordered" evidence="1">
    <location>
        <begin position="355"/>
        <end position="374"/>
    </location>
</feature>
<dbReference type="Proteomes" id="UP000663891">
    <property type="component" value="Unassembled WGS sequence"/>
</dbReference>
<proteinExistence type="predicted"/>
<feature type="region of interest" description="Disordered" evidence="1">
    <location>
        <begin position="177"/>
        <end position="200"/>
    </location>
</feature>
<evidence type="ECO:0000313" key="3">
    <source>
        <dbReference type="EMBL" id="CAF3939345.1"/>
    </source>
</evidence>
<sequence>MAHKRPISSIKLMPTNTELLTKTNENIHQRFTNMKTIDITSRLGQFAWRQIAPSTISLPVIFRHSHREEYLCVQMINIHLLSNFSSEIISYCMNQLPIHYFSLTEYEAKLFQYINKFHSNSFLSKNNQLNYSRLDLVYITPFIPFVQFYQFISLHSQTIKDNEIWISSKYNKQTIERGKQSMDDKHLPEKDNESSSNGYKSNNSYCRSIVFHGKEIKSYSTTSSINSNETILCLSIKDIVLTYFPWMAFEKFVELCRIKHILRYKPDKSTHSDLSLRLINLHQLEQHWEFFNQQFIPKTQPISPQQSIVDQKNNNEKCSIEDSLLSTNNSHDNESKSTSNIIEQSFEKLSENIQSYPQEHGSSSPSQDKNSSCQNDVIESVDNEQTLLQNNSVMDQQKEIIQEQEQEQEQQPQHEDFPEETDVNKEQNEIIIDSSENIQEQTIPTTIENISLKRKRRRSQRSFLTMKRRKQKSSQPMSNEKLQWWIKKYSIEPISIVLDRTYITSD</sequence>
<reference evidence="2" key="1">
    <citation type="submission" date="2021-02" db="EMBL/GenBank/DDBJ databases">
        <authorList>
            <person name="Nowell W R."/>
        </authorList>
    </citation>
    <scope>NUCLEOTIDE SEQUENCE</scope>
</reference>
<name>A0A814Y850_9BILA</name>
<evidence type="ECO:0000256" key="1">
    <source>
        <dbReference type="SAM" id="MobiDB-lite"/>
    </source>
</evidence>